<dbReference type="PANTHER" id="PTHR46405:SF2">
    <property type="entry name" value="OS05G0141500 PROTEIN"/>
    <property type="match status" value="1"/>
</dbReference>
<keyword evidence="2" id="KW-0175">Coiled coil</keyword>
<dbReference type="AlphaFoldDB" id="A0A2I0KJZ0"/>
<accession>A0A2I0KJZ0</accession>
<dbReference type="PANTHER" id="PTHR46405">
    <property type="entry name" value="OS05G0141500 PROTEIN"/>
    <property type="match status" value="1"/>
</dbReference>
<feature type="region of interest" description="Disordered" evidence="3">
    <location>
        <begin position="29"/>
        <end position="49"/>
    </location>
</feature>
<feature type="compositionally biased region" description="Acidic residues" evidence="3">
    <location>
        <begin position="119"/>
        <end position="134"/>
    </location>
</feature>
<keyword evidence="1" id="KW-0862">Zinc</keyword>
<dbReference type="PROSITE" id="PS50089">
    <property type="entry name" value="ZF_RING_2"/>
    <property type="match status" value="1"/>
</dbReference>
<dbReference type="InterPro" id="IPR013083">
    <property type="entry name" value="Znf_RING/FYVE/PHD"/>
</dbReference>
<evidence type="ECO:0000256" key="2">
    <source>
        <dbReference type="SAM" id="Coils"/>
    </source>
</evidence>
<feature type="region of interest" description="Disordered" evidence="3">
    <location>
        <begin position="381"/>
        <end position="422"/>
    </location>
</feature>
<feature type="region of interest" description="Disordered" evidence="3">
    <location>
        <begin position="445"/>
        <end position="482"/>
    </location>
</feature>
<comment type="caution">
    <text evidence="5">The sequence shown here is derived from an EMBL/GenBank/DDBJ whole genome shotgun (WGS) entry which is preliminary data.</text>
</comment>
<reference evidence="5 6" key="1">
    <citation type="submission" date="2017-11" db="EMBL/GenBank/DDBJ databases">
        <title>De-novo sequencing of pomegranate (Punica granatum L.) genome.</title>
        <authorList>
            <person name="Akparov Z."/>
            <person name="Amiraslanov A."/>
            <person name="Hajiyeva S."/>
            <person name="Abbasov M."/>
            <person name="Kaur K."/>
            <person name="Hamwieh A."/>
            <person name="Solovyev V."/>
            <person name="Salamov A."/>
            <person name="Braich B."/>
            <person name="Kosarev P."/>
            <person name="Mahmoud A."/>
            <person name="Hajiyev E."/>
            <person name="Babayeva S."/>
            <person name="Izzatullayeva V."/>
            <person name="Mammadov A."/>
            <person name="Mammadov A."/>
            <person name="Sharifova S."/>
            <person name="Ojaghi J."/>
            <person name="Eynullazada K."/>
            <person name="Bayramov B."/>
            <person name="Abdulazimova A."/>
            <person name="Shahmuradov I."/>
        </authorList>
    </citation>
    <scope>NUCLEOTIDE SEQUENCE [LARGE SCALE GENOMIC DNA]</scope>
    <source>
        <strain evidence="6">cv. AG2017</strain>
        <tissue evidence="5">Leaf</tissue>
    </source>
</reference>
<dbReference type="Proteomes" id="UP000233551">
    <property type="component" value="Unassembled WGS sequence"/>
</dbReference>
<dbReference type="InterPro" id="IPR001841">
    <property type="entry name" value="Znf_RING"/>
</dbReference>
<gene>
    <name evidence="5" type="ORF">CRG98_010865</name>
</gene>
<dbReference type="GO" id="GO:0008270">
    <property type="term" value="F:zinc ion binding"/>
    <property type="evidence" value="ECO:0007669"/>
    <property type="project" value="UniProtKB-KW"/>
</dbReference>
<keyword evidence="1" id="KW-0479">Metal-binding</keyword>
<feature type="coiled-coil region" evidence="2">
    <location>
        <begin position="581"/>
        <end position="657"/>
    </location>
</feature>
<dbReference type="Pfam" id="PF20235">
    <property type="entry name" value="PIR2-like_helical"/>
    <property type="match status" value="1"/>
</dbReference>
<dbReference type="InterPro" id="IPR046934">
    <property type="entry name" value="PIR2-like"/>
</dbReference>
<feature type="region of interest" description="Disordered" evidence="3">
    <location>
        <begin position="270"/>
        <end position="334"/>
    </location>
</feature>
<feature type="region of interest" description="Disordered" evidence="3">
    <location>
        <begin position="346"/>
        <end position="365"/>
    </location>
</feature>
<feature type="compositionally biased region" description="Polar residues" evidence="3">
    <location>
        <begin position="101"/>
        <end position="113"/>
    </location>
</feature>
<evidence type="ECO:0000313" key="6">
    <source>
        <dbReference type="Proteomes" id="UP000233551"/>
    </source>
</evidence>
<keyword evidence="1" id="KW-0863">Zinc-finger</keyword>
<dbReference type="SUPFAM" id="SSF57850">
    <property type="entry name" value="RING/U-box"/>
    <property type="match status" value="1"/>
</dbReference>
<dbReference type="STRING" id="22663.A0A2I0KJZ0"/>
<dbReference type="InterPro" id="IPR046527">
    <property type="entry name" value="PIR2-like_helical"/>
</dbReference>
<evidence type="ECO:0000256" key="1">
    <source>
        <dbReference type="PROSITE-ProRule" id="PRU00175"/>
    </source>
</evidence>
<feature type="coiled-coil region" evidence="2">
    <location>
        <begin position="757"/>
        <end position="791"/>
    </location>
</feature>
<feature type="compositionally biased region" description="Low complexity" evidence="3">
    <location>
        <begin position="394"/>
        <end position="410"/>
    </location>
</feature>
<feature type="region of interest" description="Disordered" evidence="3">
    <location>
        <begin position="93"/>
        <end position="134"/>
    </location>
</feature>
<proteinExistence type="predicted"/>
<organism evidence="5 6">
    <name type="scientific">Punica granatum</name>
    <name type="common">Pomegranate</name>
    <dbReference type="NCBI Taxonomy" id="22663"/>
    <lineage>
        <taxon>Eukaryota</taxon>
        <taxon>Viridiplantae</taxon>
        <taxon>Streptophyta</taxon>
        <taxon>Embryophyta</taxon>
        <taxon>Tracheophyta</taxon>
        <taxon>Spermatophyta</taxon>
        <taxon>Magnoliopsida</taxon>
        <taxon>eudicotyledons</taxon>
        <taxon>Gunneridae</taxon>
        <taxon>Pentapetalae</taxon>
        <taxon>rosids</taxon>
        <taxon>malvids</taxon>
        <taxon>Myrtales</taxon>
        <taxon>Lythraceae</taxon>
        <taxon>Punica</taxon>
    </lineage>
</organism>
<dbReference type="EMBL" id="PGOL01000542">
    <property type="protein sequence ID" value="PKI68808.1"/>
    <property type="molecule type" value="Genomic_DNA"/>
</dbReference>
<dbReference type="Pfam" id="PF13920">
    <property type="entry name" value="zf-C3HC4_3"/>
    <property type="match status" value="1"/>
</dbReference>
<sequence>MASMAAKSCNVSVNTTSLVSPSVLVQEKASRNKRKYRADPPLSDLNRVIPLPQSDSSIYEFSAEKFEIPPAQGQAQSSSFDLSKVHQELNPDSLKLDLGLPSSSEVRPGTSQQPREEVADVDEGQEADWSDPEETELEKLALSSLDTIFKSAIKKLVSCGYSEEVALRAVLRLGLCYGPKDMVTNIVENTLPFLRSIQGMVDPAPRDHHQHHFGDLQQLEKYVLAEMVCVLREVRPFFSVGDAMWCLLICDMNVSHACAMDGDSFSGFNGEGDSNRTSSSTSASNQSKENGDSQGSEFGLPDGSAPIPAVPCSHHPRVDEHHGSSSSPQTNRLDGEAKNLTLEVVEKSFSSSHSQPVEKSVSNKKVLSSINKREYLLRQKSLHLEKHSRTHGCKGSSRAGKLSSLSGSSVLEKKPKPVSDSNSISLKTASLKITKAVGVDLSQENSAGTSSTLAGPSTPASFNPETTVNSVPELPKTSTGSPPVLPVLSAPHTFSGTNTELSLSLTATSNSKSMPIGSKDEGPNCNFAGIPYDKSAGQFIPRDKKDETILSLIPRIKELQNQLNGWNEWANQKVMQAARRLSKDKAALKLLRQEKEEVERLKKEKQNLEESTIKKLSEMENALCKASGQVERANAAVRRLESENAALRQEMEVAKLHATESAANFQEVLKREKKTLMKFQSWEKQKALIQEELATEKGKLGKLSQEVEQAKNHKNQIEARWRQEKKAKEDLLAQGTLIRKEREESEAFAKSKEDMIKLEADNNFHCFKEDIQKLEKEISELRLKTDSSKIAALRRGIVDGTYASRFTDRKTPQAHKEDPPAAAIAPVSDLVADFKDCYCVKRERECVMCLSEETCVVFLPCAHQVVCKTCNELHERQGMKDCPSCRSQSIFIKVFRGLLTLSVASSISSLSGILKLQVLANRLKKVLPLIISPNQSVFVKGRRIVDNILLAHELMVLILPFSYFRCLEEVSYSGSKLNLDKSELFCGGGAMANQDTLLLLTGFKNGKLPVRYLGVPLVFGKLSFKECFVLADKIDQRIKGWTMMHL</sequence>
<evidence type="ECO:0000256" key="3">
    <source>
        <dbReference type="SAM" id="MobiDB-lite"/>
    </source>
</evidence>
<keyword evidence="6" id="KW-1185">Reference proteome</keyword>
<dbReference type="Gene3D" id="3.30.40.10">
    <property type="entry name" value="Zinc/RING finger domain, C3HC4 (zinc finger)"/>
    <property type="match status" value="1"/>
</dbReference>
<feature type="compositionally biased region" description="Polar residues" evidence="3">
    <location>
        <begin position="348"/>
        <end position="357"/>
    </location>
</feature>
<evidence type="ECO:0000313" key="5">
    <source>
        <dbReference type="EMBL" id="PKI68808.1"/>
    </source>
</evidence>
<feature type="compositionally biased region" description="Low complexity" evidence="3">
    <location>
        <begin position="275"/>
        <end position="287"/>
    </location>
</feature>
<feature type="compositionally biased region" description="Polar residues" evidence="3">
    <location>
        <begin position="445"/>
        <end position="481"/>
    </location>
</feature>
<name>A0A2I0KJZ0_PUNGR</name>
<dbReference type="CDD" id="cd23128">
    <property type="entry name" value="RING-HC_MIP1-like"/>
    <property type="match status" value="1"/>
</dbReference>
<feature type="domain" description="RING-type" evidence="4">
    <location>
        <begin position="846"/>
        <end position="886"/>
    </location>
</feature>
<feature type="coiled-coil region" evidence="2">
    <location>
        <begin position="693"/>
        <end position="720"/>
    </location>
</feature>
<evidence type="ECO:0000259" key="4">
    <source>
        <dbReference type="PROSITE" id="PS50089"/>
    </source>
</evidence>
<protein>
    <recommendedName>
        <fullName evidence="4">RING-type domain-containing protein</fullName>
    </recommendedName>
</protein>